<accession>A0A074RTY5</accession>
<feature type="region of interest" description="Disordered" evidence="1">
    <location>
        <begin position="208"/>
        <end position="242"/>
    </location>
</feature>
<protein>
    <recommendedName>
        <fullName evidence="2">DUF7918 domain-containing protein</fullName>
    </recommendedName>
</protein>
<dbReference type="Pfam" id="PF25534">
    <property type="entry name" value="DUF7918"/>
    <property type="match status" value="1"/>
</dbReference>
<dbReference type="OrthoDB" id="3237202at2759"/>
<dbReference type="HOGENOM" id="CLU_072141_0_0_1"/>
<name>A0A074RTY5_9AGAM</name>
<dbReference type="EMBL" id="AZST01000240">
    <property type="protein sequence ID" value="KEP50586.1"/>
    <property type="molecule type" value="Genomic_DNA"/>
</dbReference>
<sequence>MIDENILVWIESTHGEIYNEYEYKDPKPARNECYIESKQSHNFRICWRFTGTTSHSLKAVIWLDGIEVGGGLLQSYQVHHTFRMSGRAIGDSKRLPFVFGKQQLTDDESSSSHLSNPEDLNTIWITFDHVTFIEYTTTPPSPPKHRGAIHEKVAKTAHGDAARLGGDPIHSPLTRWCKTRKVPGTTSVQFVFHYAPLEWLVARGVVSGSRSGAGKRKSPEKHRSPEKKRAIVVPPSTPQRHGHTIEELVVDSDSDSDVVVVVDATSSTKLSTRPRHSTPSKSKVQTTPVTPSKPRPKPRSKPNKSDDVIDLASSDDDFHIQ</sequence>
<dbReference type="PANTHER" id="PTHR36223:SF5">
    <property type="entry name" value="BETA-LACTAMASE-TYPE TRANSPEPTIDASE FOLD DOMAIN CONTAINING PROTEIN"/>
    <property type="match status" value="1"/>
</dbReference>
<feature type="region of interest" description="Disordered" evidence="1">
    <location>
        <begin position="265"/>
        <end position="321"/>
    </location>
</feature>
<reference evidence="3 4" key="1">
    <citation type="submission" date="2013-12" db="EMBL/GenBank/DDBJ databases">
        <authorList>
            <person name="Cubeta M."/>
            <person name="Pakala S."/>
            <person name="Fedorova N."/>
            <person name="Thomas E."/>
            <person name="Dean R."/>
            <person name="Jabaji S."/>
            <person name="Neate S."/>
            <person name="Toda T."/>
            <person name="Tavantzis S."/>
            <person name="Vilgalys R."/>
            <person name="Bharathan N."/>
            <person name="Pakala S."/>
            <person name="Losada L.S."/>
            <person name="Zafar N."/>
            <person name="Nierman W."/>
        </authorList>
    </citation>
    <scope>NUCLEOTIDE SEQUENCE [LARGE SCALE GENOMIC DNA]</scope>
    <source>
        <strain evidence="3 4">123E</strain>
    </source>
</reference>
<feature type="domain" description="DUF7918" evidence="2">
    <location>
        <begin position="15"/>
        <end position="200"/>
    </location>
</feature>
<dbReference type="Proteomes" id="UP000027456">
    <property type="component" value="Unassembled WGS sequence"/>
</dbReference>
<evidence type="ECO:0000313" key="4">
    <source>
        <dbReference type="Proteomes" id="UP000027456"/>
    </source>
</evidence>
<comment type="caution">
    <text evidence="3">The sequence shown here is derived from an EMBL/GenBank/DDBJ whole genome shotgun (WGS) entry which is preliminary data.</text>
</comment>
<evidence type="ECO:0000259" key="2">
    <source>
        <dbReference type="Pfam" id="PF25534"/>
    </source>
</evidence>
<gene>
    <name evidence="3" type="ORF">V565_077310</name>
</gene>
<organism evidence="3 4">
    <name type="scientific">Rhizoctonia solani 123E</name>
    <dbReference type="NCBI Taxonomy" id="1423351"/>
    <lineage>
        <taxon>Eukaryota</taxon>
        <taxon>Fungi</taxon>
        <taxon>Dikarya</taxon>
        <taxon>Basidiomycota</taxon>
        <taxon>Agaricomycotina</taxon>
        <taxon>Agaricomycetes</taxon>
        <taxon>Cantharellales</taxon>
        <taxon>Ceratobasidiaceae</taxon>
        <taxon>Rhizoctonia</taxon>
    </lineage>
</organism>
<dbReference type="PANTHER" id="PTHR36223">
    <property type="entry name" value="BETA-LACTAMASE-TYPE TRANSPEPTIDASE FOLD DOMAIN CONTAINING PROTEIN"/>
    <property type="match status" value="1"/>
</dbReference>
<dbReference type="InterPro" id="IPR057678">
    <property type="entry name" value="DUF7918"/>
</dbReference>
<dbReference type="AlphaFoldDB" id="A0A074RTY5"/>
<keyword evidence="4" id="KW-1185">Reference proteome</keyword>
<evidence type="ECO:0000313" key="3">
    <source>
        <dbReference type="EMBL" id="KEP50586.1"/>
    </source>
</evidence>
<proteinExistence type="predicted"/>
<evidence type="ECO:0000256" key="1">
    <source>
        <dbReference type="SAM" id="MobiDB-lite"/>
    </source>
</evidence>